<evidence type="ECO:0000256" key="1">
    <source>
        <dbReference type="SAM" id="MobiDB-lite"/>
    </source>
</evidence>
<evidence type="ECO:0000259" key="2">
    <source>
        <dbReference type="PROSITE" id="PS50108"/>
    </source>
</evidence>
<feature type="compositionally biased region" description="Low complexity" evidence="1">
    <location>
        <begin position="59"/>
        <end position="71"/>
    </location>
</feature>
<feature type="compositionally biased region" description="Basic and acidic residues" evidence="1">
    <location>
        <begin position="212"/>
        <end position="234"/>
    </location>
</feature>
<dbReference type="PANTHER" id="PTHR46325:SF40">
    <property type="entry name" value="CRIB DOMAIN-CONTAINING PROTEIN"/>
    <property type="match status" value="1"/>
</dbReference>
<organism evidence="3 4">
    <name type="scientific">Rhamnella rubrinervis</name>
    <dbReference type="NCBI Taxonomy" id="2594499"/>
    <lineage>
        <taxon>Eukaryota</taxon>
        <taxon>Viridiplantae</taxon>
        <taxon>Streptophyta</taxon>
        <taxon>Embryophyta</taxon>
        <taxon>Tracheophyta</taxon>
        <taxon>Spermatophyta</taxon>
        <taxon>Magnoliopsida</taxon>
        <taxon>eudicotyledons</taxon>
        <taxon>Gunneridae</taxon>
        <taxon>Pentapetalae</taxon>
        <taxon>rosids</taxon>
        <taxon>fabids</taxon>
        <taxon>Rosales</taxon>
        <taxon>Rhamnaceae</taxon>
        <taxon>rhamnoid group</taxon>
        <taxon>Rhamneae</taxon>
        <taxon>Rhamnella</taxon>
    </lineage>
</organism>
<dbReference type="Proteomes" id="UP000796880">
    <property type="component" value="Unassembled WGS sequence"/>
</dbReference>
<name>A0A8K0HSG8_9ROSA</name>
<dbReference type="AlphaFoldDB" id="A0A8K0HSG8"/>
<keyword evidence="4" id="KW-1185">Reference proteome</keyword>
<dbReference type="SMART" id="SM00285">
    <property type="entry name" value="PBD"/>
    <property type="match status" value="1"/>
</dbReference>
<protein>
    <recommendedName>
        <fullName evidence="2">CRIB domain-containing protein</fullName>
    </recommendedName>
</protein>
<gene>
    <name evidence="3" type="ORF">FNV43_RR01403</name>
</gene>
<dbReference type="PROSITE" id="PS50108">
    <property type="entry name" value="CRIB"/>
    <property type="match status" value="1"/>
</dbReference>
<evidence type="ECO:0000313" key="4">
    <source>
        <dbReference type="Proteomes" id="UP000796880"/>
    </source>
</evidence>
<proteinExistence type="predicted"/>
<comment type="caution">
    <text evidence="3">The sequence shown here is derived from an EMBL/GenBank/DDBJ whole genome shotgun (WGS) entry which is preliminary data.</text>
</comment>
<accession>A0A8K0HSG8</accession>
<feature type="region of interest" description="Disordered" evidence="1">
    <location>
        <begin position="49"/>
        <end position="234"/>
    </location>
</feature>
<dbReference type="InterPro" id="IPR000095">
    <property type="entry name" value="CRIB_dom"/>
</dbReference>
<evidence type="ECO:0000313" key="3">
    <source>
        <dbReference type="EMBL" id="KAF3456749.1"/>
    </source>
</evidence>
<feature type="domain" description="CRIB" evidence="2">
    <location>
        <begin position="28"/>
        <end position="41"/>
    </location>
</feature>
<dbReference type="EMBL" id="VOIH02000001">
    <property type="protein sequence ID" value="KAF3456749.1"/>
    <property type="molecule type" value="Genomic_DNA"/>
</dbReference>
<reference evidence="3" key="1">
    <citation type="submission" date="2020-03" db="EMBL/GenBank/DDBJ databases">
        <title>A high-quality chromosome-level genome assembly of a woody plant with both climbing and erect habits, Rhamnella rubrinervis.</title>
        <authorList>
            <person name="Lu Z."/>
            <person name="Yang Y."/>
            <person name="Zhu X."/>
            <person name="Sun Y."/>
        </authorList>
    </citation>
    <scope>NUCLEOTIDE SEQUENCE</scope>
    <source>
        <strain evidence="3">BYM</strain>
        <tissue evidence="3">Leaf</tissue>
    </source>
</reference>
<dbReference type="PANTHER" id="PTHR46325">
    <property type="entry name" value="CRIB DOMAIN-CONTAINING PROTEIN RIC8"/>
    <property type="match status" value="1"/>
</dbReference>
<dbReference type="OrthoDB" id="4206278at2759"/>
<feature type="compositionally biased region" description="Polar residues" evidence="1">
    <location>
        <begin position="102"/>
        <end position="115"/>
    </location>
</feature>
<sequence length="234" mass="25071">MTTKVKGLLKGLRYISQIFDEKEEEMQIGFPTDVKHVAHIGCDGPSATTPSWMGDFKSSSEVSSGTVNSNGELSSQELTKAGLGAQEPVIKNEIPRSRRQHSSGCNGSPVGSPTKRSSDGSKHSRRHRSREGMTDSPARDSSGSSKHTRRHRHSSNLGSESASQELPGIPKRSHRKSKGSGGGSTRSSRSKGQDSLTDMQFTELGAGPESGEGLKKNEGLLEEKGVLEGEVRVE</sequence>